<proteinExistence type="predicted"/>
<dbReference type="InterPro" id="IPR011051">
    <property type="entry name" value="RmlC_Cupin_sf"/>
</dbReference>
<dbReference type="GO" id="GO:0051213">
    <property type="term" value="F:dioxygenase activity"/>
    <property type="evidence" value="ECO:0007669"/>
    <property type="project" value="UniProtKB-KW"/>
</dbReference>
<evidence type="ECO:0000313" key="4">
    <source>
        <dbReference type="EMBL" id="KAK0645183.1"/>
    </source>
</evidence>
<dbReference type="InterPro" id="IPR013096">
    <property type="entry name" value="Cupin_2"/>
</dbReference>
<evidence type="ECO:0000259" key="3">
    <source>
        <dbReference type="Pfam" id="PF07883"/>
    </source>
</evidence>
<reference evidence="4" key="1">
    <citation type="submission" date="2023-06" db="EMBL/GenBank/DDBJ databases">
        <title>Multi-omics analyses reveal the molecular pathogenesis toolkit of Lasiodiplodia hormozganensis, a cross-kingdom pathogen.</title>
        <authorList>
            <person name="Felix C."/>
            <person name="Meneses R."/>
            <person name="Goncalves M.F.M."/>
            <person name="Tilleman L."/>
            <person name="Duarte A.S."/>
            <person name="Jorrin-Novo J.V."/>
            <person name="Van De Peer Y."/>
            <person name="Deforce D."/>
            <person name="Van Nieuwerburgh F."/>
            <person name="Esteves A.C."/>
            <person name="Alves A."/>
        </authorList>
    </citation>
    <scope>NUCLEOTIDE SEQUENCE</scope>
    <source>
        <strain evidence="4">CBS 339.90</strain>
    </source>
</reference>
<protein>
    <submittedName>
        <fullName evidence="4">Gentisate 1</fullName>
    </submittedName>
</protein>
<evidence type="ECO:0000256" key="1">
    <source>
        <dbReference type="ARBA" id="ARBA00022964"/>
    </source>
</evidence>
<dbReference type="Gene3D" id="2.60.120.10">
    <property type="entry name" value="Jelly Rolls"/>
    <property type="match status" value="2"/>
</dbReference>
<comment type="caution">
    <text evidence="4">The sequence shown here is derived from an EMBL/GenBank/DDBJ whole genome shotgun (WGS) entry which is preliminary data.</text>
</comment>
<dbReference type="EMBL" id="JAUJDW010000057">
    <property type="protein sequence ID" value="KAK0645183.1"/>
    <property type="molecule type" value="Genomic_DNA"/>
</dbReference>
<dbReference type="PANTHER" id="PTHR41517:SF1">
    <property type="entry name" value="CUPIN"/>
    <property type="match status" value="1"/>
</dbReference>
<evidence type="ECO:0000256" key="2">
    <source>
        <dbReference type="ARBA" id="ARBA00023002"/>
    </source>
</evidence>
<dbReference type="Pfam" id="PF07883">
    <property type="entry name" value="Cupin_2"/>
    <property type="match status" value="1"/>
</dbReference>
<feature type="domain" description="Cupin type-2" evidence="3">
    <location>
        <begin position="101"/>
        <end position="168"/>
    </location>
</feature>
<keyword evidence="5" id="KW-1185">Reference proteome</keyword>
<name>A0AA39Y3D7_9PEZI</name>
<dbReference type="CDD" id="cd02216">
    <property type="entry name" value="cupin_GDO-like_N"/>
    <property type="match status" value="1"/>
</dbReference>
<dbReference type="AlphaFoldDB" id="A0AA39Y3D7"/>
<dbReference type="PANTHER" id="PTHR41517">
    <property type="entry name" value="1,2-DIOXYGENASE PROTEIN-RELATED"/>
    <property type="match status" value="1"/>
</dbReference>
<dbReference type="InterPro" id="IPR014710">
    <property type="entry name" value="RmlC-like_jellyroll"/>
</dbReference>
<sequence length="329" mass="36957">MPTPRTEASDEETMAQVAQQCVEKNTWPMWTVADKVSKLNPNPRALATVWRWAEMRQLMLEAGSSVPEEKAERRALMMVNPGFPEKGGPSPYTTDTLYAGFQMVLPGETAPAHRHMAYAVRLILESDKGFTSVSGHKIYLEPGDLVLTPSWQWHYHGNDGTTPTFWVDCLDIPLHVFARINFLELYPTPRVPDLVTEGSLFHLPWKVAKQSLDTLDGPRAVYNYLINGNHFSKTIAAQAERLSKGYATTALRETCSFIYVVQSGKGRTKVSALTGETTIEWKEKDVFVIPAWSWVEHRCSEESDAYLCALTDRAFGENLGLSRVSFPLT</sequence>
<keyword evidence="1" id="KW-0223">Dioxygenase</keyword>
<dbReference type="Proteomes" id="UP001175001">
    <property type="component" value="Unassembled WGS sequence"/>
</dbReference>
<organism evidence="4 5">
    <name type="scientific">Lasiodiplodia hormozganensis</name>
    <dbReference type="NCBI Taxonomy" id="869390"/>
    <lineage>
        <taxon>Eukaryota</taxon>
        <taxon>Fungi</taxon>
        <taxon>Dikarya</taxon>
        <taxon>Ascomycota</taxon>
        <taxon>Pezizomycotina</taxon>
        <taxon>Dothideomycetes</taxon>
        <taxon>Dothideomycetes incertae sedis</taxon>
        <taxon>Botryosphaeriales</taxon>
        <taxon>Botryosphaeriaceae</taxon>
        <taxon>Lasiodiplodia</taxon>
    </lineage>
</organism>
<keyword evidence="2" id="KW-0560">Oxidoreductase</keyword>
<dbReference type="SUPFAM" id="SSF51182">
    <property type="entry name" value="RmlC-like cupins"/>
    <property type="match status" value="1"/>
</dbReference>
<accession>A0AA39Y3D7</accession>
<evidence type="ECO:0000313" key="5">
    <source>
        <dbReference type="Proteomes" id="UP001175001"/>
    </source>
</evidence>
<gene>
    <name evidence="4" type="primary">nagI_0</name>
    <name evidence="4" type="ORF">DIS24_g8160</name>
</gene>
<dbReference type="InterPro" id="IPR047183">
    <property type="entry name" value="GDO-like"/>
</dbReference>